<protein>
    <submittedName>
        <fullName evidence="2">Uncharacterized protein</fullName>
    </submittedName>
</protein>
<dbReference type="RefSeq" id="WP_177193751.1">
    <property type="nucleotide sequence ID" value="NZ_FOVP01000001.1"/>
</dbReference>
<feature type="chain" id="PRO_5011584180" evidence="1">
    <location>
        <begin position="24"/>
        <end position="45"/>
    </location>
</feature>
<name>A0A1I4Y9U5_9RHOB</name>
<feature type="signal peptide" evidence="1">
    <location>
        <begin position="1"/>
        <end position="23"/>
    </location>
</feature>
<reference evidence="3" key="1">
    <citation type="submission" date="2016-10" db="EMBL/GenBank/DDBJ databases">
        <authorList>
            <person name="Varghese N."/>
            <person name="Submissions S."/>
        </authorList>
    </citation>
    <scope>NUCLEOTIDE SEQUENCE [LARGE SCALE GENOMIC DNA]</scope>
    <source>
        <strain evidence="3">DSM 28463</strain>
    </source>
</reference>
<evidence type="ECO:0000256" key="1">
    <source>
        <dbReference type="SAM" id="SignalP"/>
    </source>
</evidence>
<dbReference type="Proteomes" id="UP000198599">
    <property type="component" value="Unassembled WGS sequence"/>
</dbReference>
<evidence type="ECO:0000313" key="3">
    <source>
        <dbReference type="Proteomes" id="UP000198599"/>
    </source>
</evidence>
<sequence>MRTALILLQAGFLSFLAVYGAHGADNKTPACPLPAAAISTEHCSE</sequence>
<evidence type="ECO:0000313" key="2">
    <source>
        <dbReference type="EMBL" id="SFN34745.1"/>
    </source>
</evidence>
<keyword evidence="1" id="KW-0732">Signal</keyword>
<dbReference type="AlphaFoldDB" id="A0A1I4Y9U5"/>
<organism evidence="2 3">
    <name type="scientific">Roseovarius lutimaris</name>
    <dbReference type="NCBI Taxonomy" id="1005928"/>
    <lineage>
        <taxon>Bacteria</taxon>
        <taxon>Pseudomonadati</taxon>
        <taxon>Pseudomonadota</taxon>
        <taxon>Alphaproteobacteria</taxon>
        <taxon>Rhodobacterales</taxon>
        <taxon>Roseobacteraceae</taxon>
        <taxon>Roseovarius</taxon>
    </lineage>
</organism>
<dbReference type="EMBL" id="FOVP01000001">
    <property type="protein sequence ID" value="SFN34745.1"/>
    <property type="molecule type" value="Genomic_DNA"/>
</dbReference>
<gene>
    <name evidence="2" type="ORF">SAMN04487859_10144</name>
</gene>
<proteinExistence type="predicted"/>
<keyword evidence="3" id="KW-1185">Reference proteome</keyword>
<accession>A0A1I4Y9U5</accession>